<evidence type="ECO:0008006" key="4">
    <source>
        <dbReference type="Google" id="ProtNLM"/>
    </source>
</evidence>
<dbReference type="PROSITE" id="PS51257">
    <property type="entry name" value="PROKAR_LIPOPROTEIN"/>
    <property type="match status" value="1"/>
</dbReference>
<name>A0A7D6ZNM3_9NOCA</name>
<gene>
    <name evidence="2" type="ORF">H0264_32185</name>
</gene>
<evidence type="ECO:0000313" key="3">
    <source>
        <dbReference type="Proteomes" id="UP000515512"/>
    </source>
</evidence>
<dbReference type="KEGG" id="nhu:H0264_32185"/>
<reference evidence="2 3" key="1">
    <citation type="submission" date="2020-07" db="EMBL/GenBank/DDBJ databases">
        <authorList>
            <person name="Zhuang K."/>
            <person name="Ran Y."/>
        </authorList>
    </citation>
    <scope>NUCLEOTIDE SEQUENCE [LARGE SCALE GENOMIC DNA]</scope>
    <source>
        <strain evidence="2 3">WCH-YHL-001</strain>
    </source>
</reference>
<accession>A0A7D6ZNM3</accession>
<evidence type="ECO:0000313" key="2">
    <source>
        <dbReference type="EMBL" id="QLY29825.1"/>
    </source>
</evidence>
<sequence>MARLASPWLIPLTAATLAAAACSSTGTEPSQTAAEAYLGKWNYDQPDAASMTNMAVLQLPSGPVQAPQIGDITYTLDASDASRTHLIGRTDVGCTWRFRVDPDALRLDPATQLCNNPTSHVSYTITAWTTTVSGNHMTEVFTAKSHRADRDLDFALETGARTRTSENDTDGAAAFVGTWHYEPPGQGELTITADYGNRLTARTGNGCSWTLLVRGNTAKLDPPVQTCPRPGDTTETRTAWTIAATGTRGSTIVVGVDEAGGALTPGAGSLAKG</sequence>
<keyword evidence="3" id="KW-1185">Reference proteome</keyword>
<protein>
    <recommendedName>
        <fullName evidence="4">META domain-containing protein</fullName>
    </recommendedName>
</protein>
<feature type="signal peptide" evidence="1">
    <location>
        <begin position="1"/>
        <end position="20"/>
    </location>
</feature>
<keyword evidence="1" id="KW-0732">Signal</keyword>
<dbReference type="AlphaFoldDB" id="A0A7D6ZNM3"/>
<evidence type="ECO:0000256" key="1">
    <source>
        <dbReference type="SAM" id="SignalP"/>
    </source>
</evidence>
<organism evidence="2 3">
    <name type="scientific">Nocardia huaxiensis</name>
    <dbReference type="NCBI Taxonomy" id="2755382"/>
    <lineage>
        <taxon>Bacteria</taxon>
        <taxon>Bacillati</taxon>
        <taxon>Actinomycetota</taxon>
        <taxon>Actinomycetes</taxon>
        <taxon>Mycobacteriales</taxon>
        <taxon>Nocardiaceae</taxon>
        <taxon>Nocardia</taxon>
    </lineage>
</organism>
<feature type="chain" id="PRO_5027753229" description="META domain-containing protein" evidence="1">
    <location>
        <begin position="21"/>
        <end position="273"/>
    </location>
</feature>
<proteinExistence type="predicted"/>
<dbReference type="EMBL" id="CP059399">
    <property type="protein sequence ID" value="QLY29825.1"/>
    <property type="molecule type" value="Genomic_DNA"/>
</dbReference>
<dbReference type="RefSeq" id="WP_181581029.1">
    <property type="nucleotide sequence ID" value="NZ_CP059399.1"/>
</dbReference>
<dbReference type="Proteomes" id="UP000515512">
    <property type="component" value="Chromosome"/>
</dbReference>